<name>A0ABQ6CVD2_9HYPH</name>
<dbReference type="InterPro" id="IPR013611">
    <property type="entry name" value="Transp-assoc_OB_typ2"/>
</dbReference>
<accession>A0ABQ6CVD2</accession>
<keyword evidence="3" id="KW-1185">Reference proteome</keyword>
<dbReference type="Proteomes" id="UP001156882">
    <property type="component" value="Unassembled WGS sequence"/>
</dbReference>
<dbReference type="RefSeq" id="WP_284315190.1">
    <property type="nucleotide sequence ID" value="NZ_BSPC01000058.1"/>
</dbReference>
<evidence type="ECO:0000313" key="2">
    <source>
        <dbReference type="EMBL" id="GLS22221.1"/>
    </source>
</evidence>
<dbReference type="Pfam" id="PF08402">
    <property type="entry name" value="TOBE_2"/>
    <property type="match status" value="1"/>
</dbReference>
<proteinExistence type="predicted"/>
<comment type="caution">
    <text evidence="2">The sequence shown here is derived from an EMBL/GenBank/DDBJ whole genome shotgun (WGS) entry which is preliminary data.</text>
</comment>
<dbReference type="EMBL" id="BSPC01000058">
    <property type="protein sequence ID" value="GLS22221.1"/>
    <property type="molecule type" value="Genomic_DNA"/>
</dbReference>
<evidence type="ECO:0000313" key="3">
    <source>
        <dbReference type="Proteomes" id="UP001156882"/>
    </source>
</evidence>
<dbReference type="Gene3D" id="2.40.50.140">
    <property type="entry name" value="Nucleic acid-binding proteins"/>
    <property type="match status" value="1"/>
</dbReference>
<dbReference type="InterPro" id="IPR008995">
    <property type="entry name" value="Mo/tungstate-bd_C_term_dom"/>
</dbReference>
<organism evidence="2 3">
    <name type="scientific">Labrys miyagiensis</name>
    <dbReference type="NCBI Taxonomy" id="346912"/>
    <lineage>
        <taxon>Bacteria</taxon>
        <taxon>Pseudomonadati</taxon>
        <taxon>Pseudomonadota</taxon>
        <taxon>Alphaproteobacteria</taxon>
        <taxon>Hyphomicrobiales</taxon>
        <taxon>Xanthobacteraceae</taxon>
        <taxon>Labrys</taxon>
    </lineage>
</organism>
<dbReference type="SUPFAM" id="SSF50331">
    <property type="entry name" value="MOP-like"/>
    <property type="match status" value="1"/>
</dbReference>
<gene>
    <name evidence="2" type="ORF">GCM10007874_52380</name>
</gene>
<feature type="domain" description="Transport-associated OB type 2" evidence="1">
    <location>
        <begin position="66"/>
        <end position="128"/>
    </location>
</feature>
<reference evidence="3" key="1">
    <citation type="journal article" date="2019" name="Int. J. Syst. Evol. Microbiol.">
        <title>The Global Catalogue of Microorganisms (GCM) 10K type strain sequencing project: providing services to taxonomists for standard genome sequencing and annotation.</title>
        <authorList>
            <consortium name="The Broad Institute Genomics Platform"/>
            <consortium name="The Broad Institute Genome Sequencing Center for Infectious Disease"/>
            <person name="Wu L."/>
            <person name="Ma J."/>
        </authorList>
    </citation>
    <scope>NUCLEOTIDE SEQUENCE [LARGE SCALE GENOMIC DNA]</scope>
    <source>
        <strain evidence="3">NBRC 101365</strain>
    </source>
</reference>
<protein>
    <recommendedName>
        <fullName evidence="1">Transport-associated OB type 2 domain-containing protein</fullName>
    </recommendedName>
</protein>
<sequence>MQSGKAQQIDTPLNRSVAGFFGSPPVTFLNAAPTVDDTGLEGNGFRPKADGIPAIALKSCGGSEEVGLRLEQLRIASPSENDQAGALCGRINLIESLGSQTMVRVQVGEKPVIAQFEWRPVLGVGDEVPCIGWTETSMPSIEGAVGPCLRIPDSAKGGLGDEEAYQ</sequence>
<dbReference type="InterPro" id="IPR012340">
    <property type="entry name" value="NA-bd_OB-fold"/>
</dbReference>
<evidence type="ECO:0000259" key="1">
    <source>
        <dbReference type="Pfam" id="PF08402"/>
    </source>
</evidence>